<reference evidence="9" key="2">
    <citation type="submission" date="2012-11" db="EMBL/GenBank/DDBJ databases">
        <authorList>
            <person name="Kuo A."/>
            <person name="Curtis B.A."/>
            <person name="Tanifuji G."/>
            <person name="Burki F."/>
            <person name="Gruber A."/>
            <person name="Irimia M."/>
            <person name="Maruyama S."/>
            <person name="Arias M.C."/>
            <person name="Ball S.G."/>
            <person name="Gile G.H."/>
            <person name="Hirakawa Y."/>
            <person name="Hopkins J.F."/>
            <person name="Rensing S.A."/>
            <person name="Schmutz J."/>
            <person name="Symeonidi A."/>
            <person name="Elias M."/>
            <person name="Eveleigh R.J."/>
            <person name="Herman E.K."/>
            <person name="Klute M.J."/>
            <person name="Nakayama T."/>
            <person name="Obornik M."/>
            <person name="Reyes-Prieto A."/>
            <person name="Armbrust E.V."/>
            <person name="Aves S.J."/>
            <person name="Beiko R.G."/>
            <person name="Coutinho P."/>
            <person name="Dacks J.B."/>
            <person name="Durnford D.G."/>
            <person name="Fast N.M."/>
            <person name="Green B.R."/>
            <person name="Grisdale C."/>
            <person name="Hempe F."/>
            <person name="Henrissat B."/>
            <person name="Hoppner M.P."/>
            <person name="Ishida K.-I."/>
            <person name="Kim E."/>
            <person name="Koreny L."/>
            <person name="Kroth P.G."/>
            <person name="Liu Y."/>
            <person name="Malik S.-B."/>
            <person name="Maier U.G."/>
            <person name="McRose D."/>
            <person name="Mock T."/>
            <person name="Neilson J.A."/>
            <person name="Onodera N.T."/>
            <person name="Poole A.M."/>
            <person name="Pritham E.J."/>
            <person name="Richards T.A."/>
            <person name="Rocap G."/>
            <person name="Roy S.W."/>
            <person name="Sarai C."/>
            <person name="Schaack S."/>
            <person name="Shirato S."/>
            <person name="Slamovits C.H."/>
            <person name="Spencer D.F."/>
            <person name="Suzuki S."/>
            <person name="Worden A.Z."/>
            <person name="Zauner S."/>
            <person name="Barry K."/>
            <person name="Bell C."/>
            <person name="Bharti A.K."/>
            <person name="Crow J.A."/>
            <person name="Grimwood J."/>
            <person name="Kramer R."/>
            <person name="Lindquist E."/>
            <person name="Lucas S."/>
            <person name="Salamov A."/>
            <person name="McFadden G.I."/>
            <person name="Lane C.E."/>
            <person name="Keeling P.J."/>
            <person name="Gray M.W."/>
            <person name="Grigoriev I.V."/>
            <person name="Archibald J.M."/>
        </authorList>
    </citation>
    <scope>NUCLEOTIDE SEQUENCE</scope>
    <source>
        <strain evidence="9">CCMP2712</strain>
    </source>
</reference>
<keyword evidence="3" id="KW-0256">Endoplasmic reticulum</keyword>
<keyword evidence="4 6" id="KW-1133">Transmembrane helix</keyword>
<dbReference type="GeneID" id="17304867"/>
<evidence type="ECO:0000313" key="8">
    <source>
        <dbReference type="EnsemblProtists" id="EKX48208"/>
    </source>
</evidence>
<evidence type="ECO:0000256" key="6">
    <source>
        <dbReference type="SAM" id="Phobius"/>
    </source>
</evidence>
<dbReference type="RefSeq" id="XP_005835188.1">
    <property type="nucleotide sequence ID" value="XM_005835131.1"/>
</dbReference>
<dbReference type="KEGG" id="gtt:GUITHDRAFT_105814"/>
<reference evidence="8" key="3">
    <citation type="submission" date="2015-06" db="UniProtKB">
        <authorList>
            <consortium name="EnsemblProtists"/>
        </authorList>
    </citation>
    <scope>IDENTIFICATION</scope>
</reference>
<dbReference type="GO" id="GO:0005789">
    <property type="term" value="C:endoplasmic reticulum membrane"/>
    <property type="evidence" value="ECO:0007669"/>
    <property type="project" value="UniProtKB-SubCell"/>
</dbReference>
<dbReference type="AlphaFoldDB" id="L1JI54"/>
<sequence>MRPSVDTRSPLPEHYKLRRKLIEKEEYDRIIGRKPGFLDWLSVKQQQYNITSVLYVLDWWEKILFNIFMFSVLFGTVFAMSLYSQSSGLLLALSIFLMGVLILLLLLCPLHQY</sequence>
<keyword evidence="9" id="KW-1185">Reference proteome</keyword>
<dbReference type="Proteomes" id="UP000011087">
    <property type="component" value="Unassembled WGS sequence"/>
</dbReference>
<dbReference type="EnsemblProtists" id="EKX48208">
    <property type="protein sequence ID" value="EKX48208"/>
    <property type="gene ID" value="GUITHDRAFT_105814"/>
</dbReference>
<evidence type="ECO:0000256" key="3">
    <source>
        <dbReference type="ARBA" id="ARBA00022824"/>
    </source>
</evidence>
<feature type="transmembrane region" description="Helical" evidence="6">
    <location>
        <begin position="89"/>
        <end position="110"/>
    </location>
</feature>
<dbReference type="Pfam" id="PF11779">
    <property type="entry name" value="SPT_ssu-like"/>
    <property type="match status" value="1"/>
</dbReference>
<evidence type="ECO:0000313" key="7">
    <source>
        <dbReference type="EMBL" id="EKX48208.1"/>
    </source>
</evidence>
<dbReference type="HOGENOM" id="CLU_2138268_0_0_1"/>
<organism evidence="7">
    <name type="scientific">Guillardia theta (strain CCMP2712)</name>
    <name type="common">Cryptophyte</name>
    <dbReference type="NCBI Taxonomy" id="905079"/>
    <lineage>
        <taxon>Eukaryota</taxon>
        <taxon>Cryptophyceae</taxon>
        <taxon>Pyrenomonadales</taxon>
        <taxon>Geminigeraceae</taxon>
        <taxon>Guillardia</taxon>
    </lineage>
</organism>
<gene>
    <name evidence="7" type="ORF">GUITHDRAFT_105814</name>
</gene>
<evidence type="ECO:0000256" key="5">
    <source>
        <dbReference type="ARBA" id="ARBA00023136"/>
    </source>
</evidence>
<dbReference type="OrthoDB" id="202672at2759"/>
<reference evidence="7 9" key="1">
    <citation type="journal article" date="2012" name="Nature">
        <title>Algal genomes reveal evolutionary mosaicism and the fate of nucleomorphs.</title>
        <authorList>
            <consortium name="DOE Joint Genome Institute"/>
            <person name="Curtis B.A."/>
            <person name="Tanifuji G."/>
            <person name="Burki F."/>
            <person name="Gruber A."/>
            <person name="Irimia M."/>
            <person name="Maruyama S."/>
            <person name="Arias M.C."/>
            <person name="Ball S.G."/>
            <person name="Gile G.H."/>
            <person name="Hirakawa Y."/>
            <person name="Hopkins J.F."/>
            <person name="Kuo A."/>
            <person name="Rensing S.A."/>
            <person name="Schmutz J."/>
            <person name="Symeonidi A."/>
            <person name="Elias M."/>
            <person name="Eveleigh R.J."/>
            <person name="Herman E.K."/>
            <person name="Klute M.J."/>
            <person name="Nakayama T."/>
            <person name="Obornik M."/>
            <person name="Reyes-Prieto A."/>
            <person name="Armbrust E.V."/>
            <person name="Aves S.J."/>
            <person name="Beiko R.G."/>
            <person name="Coutinho P."/>
            <person name="Dacks J.B."/>
            <person name="Durnford D.G."/>
            <person name="Fast N.M."/>
            <person name="Green B.R."/>
            <person name="Grisdale C.J."/>
            <person name="Hempel F."/>
            <person name="Henrissat B."/>
            <person name="Hoppner M.P."/>
            <person name="Ishida K."/>
            <person name="Kim E."/>
            <person name="Koreny L."/>
            <person name="Kroth P.G."/>
            <person name="Liu Y."/>
            <person name="Malik S.B."/>
            <person name="Maier U.G."/>
            <person name="McRose D."/>
            <person name="Mock T."/>
            <person name="Neilson J.A."/>
            <person name="Onodera N.T."/>
            <person name="Poole A.M."/>
            <person name="Pritham E.J."/>
            <person name="Richards T.A."/>
            <person name="Rocap G."/>
            <person name="Roy S.W."/>
            <person name="Sarai C."/>
            <person name="Schaack S."/>
            <person name="Shirato S."/>
            <person name="Slamovits C.H."/>
            <person name="Spencer D.F."/>
            <person name="Suzuki S."/>
            <person name="Worden A.Z."/>
            <person name="Zauner S."/>
            <person name="Barry K."/>
            <person name="Bell C."/>
            <person name="Bharti A.K."/>
            <person name="Crow J.A."/>
            <person name="Grimwood J."/>
            <person name="Kramer R."/>
            <person name="Lindquist E."/>
            <person name="Lucas S."/>
            <person name="Salamov A."/>
            <person name="McFadden G.I."/>
            <person name="Lane C.E."/>
            <person name="Keeling P.J."/>
            <person name="Gray M.W."/>
            <person name="Grigoriev I.V."/>
            <person name="Archibald J.M."/>
        </authorList>
    </citation>
    <scope>NUCLEOTIDE SEQUENCE</scope>
    <source>
        <strain evidence="7 9">CCMP2712</strain>
    </source>
</reference>
<keyword evidence="5 6" id="KW-0472">Membrane</keyword>
<evidence type="ECO:0000313" key="9">
    <source>
        <dbReference type="Proteomes" id="UP000011087"/>
    </source>
</evidence>
<protein>
    <submittedName>
        <fullName evidence="7 8">Uncharacterized protein</fullName>
    </submittedName>
</protein>
<keyword evidence="2 6" id="KW-0812">Transmembrane</keyword>
<name>L1JI54_GUITC</name>
<comment type="subcellular location">
    <subcellularLocation>
        <location evidence="1">Endoplasmic reticulum membrane</location>
        <topology evidence="1">Multi-pass membrane protein</topology>
    </subcellularLocation>
</comment>
<dbReference type="EMBL" id="JH992986">
    <property type="protein sequence ID" value="EKX48208.1"/>
    <property type="molecule type" value="Genomic_DNA"/>
</dbReference>
<evidence type="ECO:0000256" key="1">
    <source>
        <dbReference type="ARBA" id="ARBA00004477"/>
    </source>
</evidence>
<proteinExistence type="predicted"/>
<evidence type="ECO:0000256" key="4">
    <source>
        <dbReference type="ARBA" id="ARBA00022989"/>
    </source>
</evidence>
<accession>L1JI54</accession>
<evidence type="ECO:0000256" key="2">
    <source>
        <dbReference type="ARBA" id="ARBA00022692"/>
    </source>
</evidence>
<feature type="transmembrane region" description="Helical" evidence="6">
    <location>
        <begin position="63"/>
        <end position="83"/>
    </location>
</feature>
<dbReference type="PaxDb" id="55529-EKX48208"/>
<dbReference type="InterPro" id="IPR024512">
    <property type="entry name" value="Ser_palmitoyltrfase_ssu-like"/>
</dbReference>